<feature type="compositionally biased region" description="Pro residues" evidence="1">
    <location>
        <begin position="1"/>
        <end position="12"/>
    </location>
</feature>
<feature type="compositionally biased region" description="Polar residues" evidence="1">
    <location>
        <begin position="91"/>
        <end position="102"/>
    </location>
</feature>
<name>A0A2P2LR02_RHIMU</name>
<protein>
    <submittedName>
        <fullName evidence="2">Uncharacterized protein</fullName>
    </submittedName>
</protein>
<dbReference type="AlphaFoldDB" id="A0A2P2LR02"/>
<feature type="region of interest" description="Disordered" evidence="1">
    <location>
        <begin position="1"/>
        <end position="115"/>
    </location>
</feature>
<evidence type="ECO:0000256" key="1">
    <source>
        <dbReference type="SAM" id="MobiDB-lite"/>
    </source>
</evidence>
<proteinExistence type="predicted"/>
<reference evidence="2" key="1">
    <citation type="submission" date="2018-02" db="EMBL/GenBank/DDBJ databases">
        <title>Rhizophora mucronata_Transcriptome.</title>
        <authorList>
            <person name="Meera S.P."/>
            <person name="Sreeshan A."/>
            <person name="Augustine A."/>
        </authorList>
    </citation>
    <scope>NUCLEOTIDE SEQUENCE</scope>
    <source>
        <tissue evidence="2">Leaf</tissue>
    </source>
</reference>
<dbReference type="EMBL" id="GGEC01039915">
    <property type="protein sequence ID" value="MBX20399.1"/>
    <property type="molecule type" value="Transcribed_RNA"/>
</dbReference>
<feature type="compositionally biased region" description="Basic and acidic residues" evidence="1">
    <location>
        <begin position="68"/>
        <end position="90"/>
    </location>
</feature>
<sequence>MPPEEPSSPPIPLDDTPKTENDTGTGQNGKDEAPTPVPTPPTNRSNRPSRACTIRAAARIQAAQQRAAIERKQRPKREREQQQRGDESPLQKEQCSGGNSKIVTPLAEPPQEPTQLPRWNLRSMWELASILNFLHVSGFWVA</sequence>
<evidence type="ECO:0000313" key="2">
    <source>
        <dbReference type="EMBL" id="MBX20399.1"/>
    </source>
</evidence>
<accession>A0A2P2LR02</accession>
<organism evidence="2">
    <name type="scientific">Rhizophora mucronata</name>
    <name type="common">Asiatic mangrove</name>
    <dbReference type="NCBI Taxonomy" id="61149"/>
    <lineage>
        <taxon>Eukaryota</taxon>
        <taxon>Viridiplantae</taxon>
        <taxon>Streptophyta</taxon>
        <taxon>Embryophyta</taxon>
        <taxon>Tracheophyta</taxon>
        <taxon>Spermatophyta</taxon>
        <taxon>Magnoliopsida</taxon>
        <taxon>eudicotyledons</taxon>
        <taxon>Gunneridae</taxon>
        <taxon>Pentapetalae</taxon>
        <taxon>rosids</taxon>
        <taxon>fabids</taxon>
        <taxon>Malpighiales</taxon>
        <taxon>Rhizophoraceae</taxon>
        <taxon>Rhizophora</taxon>
    </lineage>
</organism>
<feature type="compositionally biased region" description="Low complexity" evidence="1">
    <location>
        <begin position="54"/>
        <end position="67"/>
    </location>
</feature>